<dbReference type="EMBL" id="NIBT01000051">
    <property type="protein sequence ID" value="PHM22010.1"/>
    <property type="molecule type" value="Genomic_DNA"/>
</dbReference>
<dbReference type="AlphaFoldDB" id="A0A2D0IJS7"/>
<name>A0A2D0IJS7_9GAMM</name>
<gene>
    <name evidence="3" type="ORF">BDE27_2075</name>
    <name evidence="2" type="ORF">Xehl_04022</name>
</gene>
<keyword evidence="5" id="KW-1185">Reference proteome</keyword>
<dbReference type="Proteomes" id="UP000283568">
    <property type="component" value="Unassembled WGS sequence"/>
</dbReference>
<comment type="caution">
    <text evidence="2">The sequence shown here is derived from an EMBL/GenBank/DDBJ whole genome shotgun (WGS) entry which is preliminary data.</text>
</comment>
<dbReference type="Proteomes" id="UP000225605">
    <property type="component" value="Unassembled WGS sequence"/>
</dbReference>
<dbReference type="Pfam" id="PF25136">
    <property type="entry name" value="DUF7823"/>
    <property type="match status" value="1"/>
</dbReference>
<evidence type="ECO:0000313" key="2">
    <source>
        <dbReference type="EMBL" id="PHM22010.1"/>
    </source>
</evidence>
<feature type="domain" description="DUF7823" evidence="1">
    <location>
        <begin position="50"/>
        <end position="167"/>
    </location>
</feature>
<dbReference type="InterPro" id="IPR056725">
    <property type="entry name" value="DUF7823"/>
</dbReference>
<proteinExistence type="predicted"/>
<organism evidence="2 4">
    <name type="scientific">Xenorhabdus ehlersii</name>
    <dbReference type="NCBI Taxonomy" id="290111"/>
    <lineage>
        <taxon>Bacteria</taxon>
        <taxon>Pseudomonadati</taxon>
        <taxon>Pseudomonadota</taxon>
        <taxon>Gammaproteobacteria</taxon>
        <taxon>Enterobacterales</taxon>
        <taxon>Morganellaceae</taxon>
        <taxon>Xenorhabdus</taxon>
    </lineage>
</organism>
<evidence type="ECO:0000313" key="4">
    <source>
        <dbReference type="Proteomes" id="UP000225605"/>
    </source>
</evidence>
<dbReference type="EMBL" id="RAQI01000002">
    <property type="protein sequence ID" value="RKE91800.1"/>
    <property type="molecule type" value="Genomic_DNA"/>
</dbReference>
<evidence type="ECO:0000313" key="3">
    <source>
        <dbReference type="EMBL" id="RKE91800.1"/>
    </source>
</evidence>
<sequence length="167" mass="19384">MSDVNKLKNCMLLFDLNIGATPPYIGPEMPAKIHLFGYLADRELLPDAWPFGTLTNFQNETDITQFSYFSWDGDRMSISIRVSSDNNQAGYQKMVELFNKDLIITVNDTNYNLGRSADDIYFQGKQQYEFVGSYNGWWTSDNDDIRNLGFLLKENINNTLHFCFNWK</sequence>
<accession>A0A2D0IJS7</accession>
<reference evidence="3 5" key="2">
    <citation type="submission" date="2018-09" db="EMBL/GenBank/DDBJ databases">
        <title>Genomic Encyclopedia of Archaeal and Bacterial Type Strains, Phase II (KMG-II): from individual species to whole genera.</title>
        <authorList>
            <person name="Goeker M."/>
        </authorList>
    </citation>
    <scope>NUCLEOTIDE SEQUENCE [LARGE SCALE GENOMIC DNA]</scope>
    <source>
        <strain evidence="3 5">DSM 16337</strain>
    </source>
</reference>
<protein>
    <recommendedName>
        <fullName evidence="1">DUF7823 domain-containing protein</fullName>
    </recommendedName>
</protein>
<dbReference type="OrthoDB" id="6445951at2"/>
<evidence type="ECO:0000259" key="1">
    <source>
        <dbReference type="Pfam" id="PF25136"/>
    </source>
</evidence>
<evidence type="ECO:0000313" key="5">
    <source>
        <dbReference type="Proteomes" id="UP000283568"/>
    </source>
</evidence>
<reference evidence="2 4" key="1">
    <citation type="journal article" date="2017" name="Nat. Microbiol.">
        <title>Natural product diversity associated with the nematode symbionts Photorhabdus and Xenorhabdus.</title>
        <authorList>
            <person name="Tobias N.J."/>
            <person name="Wolff H."/>
            <person name="Djahanschiri B."/>
            <person name="Grundmann F."/>
            <person name="Kronenwerth M."/>
            <person name="Shi Y.M."/>
            <person name="Simonyi S."/>
            <person name="Grun P."/>
            <person name="Shapiro-Ilan D."/>
            <person name="Pidot S.J."/>
            <person name="Stinear T.P."/>
            <person name="Ebersberger I."/>
            <person name="Bode H.B."/>
        </authorList>
    </citation>
    <scope>NUCLEOTIDE SEQUENCE [LARGE SCALE GENOMIC DNA]</scope>
    <source>
        <strain evidence="2 4">DSM 16337</strain>
    </source>
</reference>
<dbReference type="RefSeq" id="WP_099134097.1">
    <property type="nucleotide sequence ID" value="NZ_CAWNOJ010000066.1"/>
</dbReference>